<evidence type="ECO:0000313" key="2">
    <source>
        <dbReference type="EMBL" id="QHT90844.1"/>
    </source>
</evidence>
<dbReference type="AlphaFoldDB" id="A0A6C0ICR9"/>
<keyword evidence="1" id="KW-0812">Transmembrane</keyword>
<protein>
    <submittedName>
        <fullName evidence="2">Uncharacterized protein</fullName>
    </submittedName>
</protein>
<keyword evidence="1" id="KW-1133">Transmembrane helix</keyword>
<sequence>MSDNLFNEVLQDVKGVEEKLLGPSYPYYKNIKLPGQIGMTDDGSLSALAKDINGLISYVEVLVTGNSNASSTGGPLGNKFFLKTGAKCKATNTCTDPNNSSTCQEVDRYIYVDNVPAGNIPFISQGLGVNFSEFKGLIPGSMGNLNVLNPFGIMQAFLSGSTPPCQELTMQTISVDNVPSSETHYVTVTDIQNMDPCTFSNKVNPITGKGCQEAFNNGIADTASPLLPEDPLAQIYFAGLALVGIYILYRFMEKSH</sequence>
<organism evidence="2">
    <name type="scientific">viral metagenome</name>
    <dbReference type="NCBI Taxonomy" id="1070528"/>
    <lineage>
        <taxon>unclassified sequences</taxon>
        <taxon>metagenomes</taxon>
        <taxon>organismal metagenomes</taxon>
    </lineage>
</organism>
<name>A0A6C0ICR9_9ZZZZ</name>
<evidence type="ECO:0000256" key="1">
    <source>
        <dbReference type="SAM" id="Phobius"/>
    </source>
</evidence>
<feature type="transmembrane region" description="Helical" evidence="1">
    <location>
        <begin position="233"/>
        <end position="252"/>
    </location>
</feature>
<keyword evidence="1" id="KW-0472">Membrane</keyword>
<reference evidence="2" key="1">
    <citation type="journal article" date="2020" name="Nature">
        <title>Giant virus diversity and host interactions through global metagenomics.</title>
        <authorList>
            <person name="Schulz F."/>
            <person name="Roux S."/>
            <person name="Paez-Espino D."/>
            <person name="Jungbluth S."/>
            <person name="Walsh D.A."/>
            <person name="Denef V.J."/>
            <person name="McMahon K.D."/>
            <person name="Konstantinidis K.T."/>
            <person name="Eloe-Fadrosh E.A."/>
            <person name="Kyrpides N.C."/>
            <person name="Woyke T."/>
        </authorList>
    </citation>
    <scope>NUCLEOTIDE SEQUENCE</scope>
    <source>
        <strain evidence="2">GVMAG-M-3300023184-72</strain>
    </source>
</reference>
<proteinExistence type="predicted"/>
<dbReference type="EMBL" id="MN740161">
    <property type="protein sequence ID" value="QHT90844.1"/>
    <property type="molecule type" value="Genomic_DNA"/>
</dbReference>
<accession>A0A6C0ICR9</accession>